<proteinExistence type="predicted"/>
<organism evidence="2 3">
    <name type="scientific">Anaerobiospirillum thomasii</name>
    <dbReference type="NCBI Taxonomy" id="179995"/>
    <lineage>
        <taxon>Bacteria</taxon>
        <taxon>Pseudomonadati</taxon>
        <taxon>Pseudomonadota</taxon>
        <taxon>Gammaproteobacteria</taxon>
        <taxon>Aeromonadales</taxon>
        <taxon>Succinivibrionaceae</taxon>
        <taxon>Anaerobiospirillum</taxon>
    </lineage>
</organism>
<feature type="compositionally biased region" description="Polar residues" evidence="1">
    <location>
        <begin position="577"/>
        <end position="589"/>
    </location>
</feature>
<feature type="compositionally biased region" description="Basic and acidic residues" evidence="1">
    <location>
        <begin position="688"/>
        <end position="732"/>
    </location>
</feature>
<dbReference type="SUPFAM" id="SSF53187">
    <property type="entry name" value="Zn-dependent exopeptidases"/>
    <property type="match status" value="1"/>
</dbReference>
<dbReference type="AlphaFoldDB" id="A0A2X0VL96"/>
<reference evidence="2 3" key="1">
    <citation type="submission" date="2018-06" db="EMBL/GenBank/DDBJ databases">
        <authorList>
            <consortium name="Pathogen Informatics"/>
            <person name="Doyle S."/>
        </authorList>
    </citation>
    <scope>NUCLEOTIDE SEQUENCE [LARGE SCALE GENOMIC DNA]</scope>
    <source>
        <strain evidence="2 3">NCTC13093</strain>
    </source>
</reference>
<sequence length="779" mass="86507">MIKGNIKEEIDLLTNWLVSIPSISNSKGESVIIKAIYDGLSDFSYFKRYSKDLLYIPHDDQKNNSILAFVENKKKPVNDTIILVANVDTLSAERFAQYKPYAFKADDLKERIIELSAGLKYNPHDYMFGLGVLQCKYSLATMIAMVKELSEIQDELNVNIIFLCLSNSLIDNRGIKSSLEYLDLLIKRRNLNPLLSLSTRPCDDRLEHNDRLEIYTSNSGLLTIGFYILGRGSSPNSPFSGFSSSLLTSILCKNIELNPRVLQHISSKVQLPIFNNINYRQCASLSSPDSIQISFSLPFFNLDFNDAIDEFKDICARSIEECSDLLDDRQNLLSSIEKKEFIPEVLDAEVITFEDLFKRASKVYKGDLHSAIDALSEKCRRDGLGSEQINHAIIDRLNDLARLPQPSIIIYVHNDFIPQQNIQNYSQKDRDTMLILDKVVNSLKDRYPGICLSESTFTHTDANFLHPIALDRSLQQIKPISPLSIENYYFFNIPSITLALKGNDCSYPTERVHSSMGMYIVDFISSIVFDSKISSETVASKKSSISGISALTESLLSPVKKLFRKKAAVEDTAVTTKDTVVSDQNSKSMPSAAAKDVTADAAHQKDETNTDSLDKTDNRQPEDSQTSDLKSDTKDKSTDGSQETDNEPASLHGSGSTDSKDCDNSGFDNKTNADENDTSLKAVQITDNIHDAKSHDLSITDSVADSKDLDKSNDSTSHDETTDTKDAVKDTAKSTALSDSDTLSPDKDGSDSVKKDEVASESKNSSAAVGNLYDMANKE</sequence>
<keyword evidence="3" id="KW-1185">Reference proteome</keyword>
<feature type="region of interest" description="Disordered" evidence="1">
    <location>
        <begin position="577"/>
        <end position="779"/>
    </location>
</feature>
<name>A0A2X0VL96_9GAMM</name>
<gene>
    <name evidence="2" type="ORF">NCTC13093_01647</name>
</gene>
<dbReference type="Proteomes" id="UP000250086">
    <property type="component" value="Unassembled WGS sequence"/>
</dbReference>
<feature type="compositionally biased region" description="Basic and acidic residues" evidence="1">
    <location>
        <begin position="602"/>
        <end position="622"/>
    </location>
</feature>
<feature type="compositionally biased region" description="Basic and acidic residues" evidence="1">
    <location>
        <begin position="744"/>
        <end position="760"/>
    </location>
</feature>
<evidence type="ECO:0008006" key="4">
    <source>
        <dbReference type="Google" id="ProtNLM"/>
    </source>
</evidence>
<accession>A0A2X0VL96</accession>
<evidence type="ECO:0000313" key="3">
    <source>
        <dbReference type="Proteomes" id="UP000250086"/>
    </source>
</evidence>
<evidence type="ECO:0000256" key="1">
    <source>
        <dbReference type="SAM" id="MobiDB-lite"/>
    </source>
</evidence>
<dbReference type="RefSeq" id="WP_113744332.1">
    <property type="nucleotide sequence ID" value="NZ_UAPV01000001.1"/>
</dbReference>
<evidence type="ECO:0000313" key="2">
    <source>
        <dbReference type="EMBL" id="SPT70238.1"/>
    </source>
</evidence>
<feature type="compositionally biased region" description="Low complexity" evidence="1">
    <location>
        <begin position="592"/>
        <end position="601"/>
    </location>
</feature>
<dbReference type="Gene3D" id="3.40.630.10">
    <property type="entry name" value="Zn peptidases"/>
    <property type="match status" value="1"/>
</dbReference>
<feature type="compositionally biased region" description="Basic and acidic residues" evidence="1">
    <location>
        <begin position="629"/>
        <end position="638"/>
    </location>
</feature>
<dbReference type="EMBL" id="UAPV01000001">
    <property type="protein sequence ID" value="SPT70238.1"/>
    <property type="molecule type" value="Genomic_DNA"/>
</dbReference>
<protein>
    <recommendedName>
        <fullName evidence="4">Succinyl-diaminopimelate desuccinylase</fullName>
    </recommendedName>
</protein>